<evidence type="ECO:0000313" key="2">
    <source>
        <dbReference type="Proteomes" id="UP000501690"/>
    </source>
</evidence>
<keyword evidence="2" id="KW-1185">Reference proteome</keyword>
<gene>
    <name evidence="1" type="ORF">DEO72_LG2g5325</name>
</gene>
<reference evidence="1 2" key="1">
    <citation type="submission" date="2019-04" db="EMBL/GenBank/DDBJ databases">
        <title>An improved genome assembly and genetic linkage map for asparagus bean, Vigna unguiculata ssp. sesquipedialis.</title>
        <authorList>
            <person name="Xia Q."/>
            <person name="Zhang R."/>
            <person name="Dong Y."/>
        </authorList>
    </citation>
    <scope>NUCLEOTIDE SEQUENCE [LARGE SCALE GENOMIC DNA]</scope>
    <source>
        <tissue evidence="1">Leaf</tissue>
    </source>
</reference>
<name>A0A4D6L8V9_VIGUN</name>
<accession>A0A4D6L8V9</accession>
<dbReference type="EMBL" id="CP039346">
    <property type="protein sequence ID" value="QCD84967.1"/>
    <property type="molecule type" value="Genomic_DNA"/>
</dbReference>
<evidence type="ECO:0000313" key="1">
    <source>
        <dbReference type="EMBL" id="QCD84967.1"/>
    </source>
</evidence>
<dbReference type="Proteomes" id="UP000501690">
    <property type="component" value="Linkage Group LG2"/>
</dbReference>
<dbReference type="Gene3D" id="1.20.5.510">
    <property type="entry name" value="Single helix bin"/>
    <property type="match status" value="1"/>
</dbReference>
<dbReference type="AlphaFoldDB" id="A0A4D6L8V9"/>
<sequence>MDEVRHPTDKNGVYAFFTQRSCQANSSIGFMLSSPSVRAKPIHQLKGGFEMRDLKTYLSVAPVVSASIIHTKPRKQSNIALPRPAPRSGWRVSLRRDVLAQASLLRLSEGSKKWSRSTRGVSPLAWARCSLAQKDTVGRLGDPSWQNT</sequence>
<protein>
    <submittedName>
        <fullName evidence="1">Uncharacterized protein</fullName>
    </submittedName>
</protein>
<organism evidence="1 2">
    <name type="scientific">Vigna unguiculata</name>
    <name type="common">Cowpea</name>
    <dbReference type="NCBI Taxonomy" id="3917"/>
    <lineage>
        <taxon>Eukaryota</taxon>
        <taxon>Viridiplantae</taxon>
        <taxon>Streptophyta</taxon>
        <taxon>Embryophyta</taxon>
        <taxon>Tracheophyta</taxon>
        <taxon>Spermatophyta</taxon>
        <taxon>Magnoliopsida</taxon>
        <taxon>eudicotyledons</taxon>
        <taxon>Gunneridae</taxon>
        <taxon>Pentapetalae</taxon>
        <taxon>rosids</taxon>
        <taxon>fabids</taxon>
        <taxon>Fabales</taxon>
        <taxon>Fabaceae</taxon>
        <taxon>Papilionoideae</taxon>
        <taxon>50 kb inversion clade</taxon>
        <taxon>NPAAA clade</taxon>
        <taxon>indigoferoid/millettioid clade</taxon>
        <taxon>Phaseoleae</taxon>
        <taxon>Vigna</taxon>
    </lineage>
</organism>
<proteinExistence type="predicted"/>